<dbReference type="AlphaFoldDB" id="A0A8B6G4V5"/>
<evidence type="ECO:0000313" key="2">
    <source>
        <dbReference type="EMBL" id="VDI58638.1"/>
    </source>
</evidence>
<evidence type="ECO:0008006" key="4">
    <source>
        <dbReference type="Google" id="ProtNLM"/>
    </source>
</evidence>
<comment type="caution">
    <text evidence="2">The sequence shown here is derived from an EMBL/GenBank/DDBJ whole genome shotgun (WGS) entry which is preliminary data.</text>
</comment>
<evidence type="ECO:0000256" key="1">
    <source>
        <dbReference type="SAM" id="Phobius"/>
    </source>
</evidence>
<reference evidence="2" key="1">
    <citation type="submission" date="2018-11" db="EMBL/GenBank/DDBJ databases">
        <authorList>
            <person name="Alioto T."/>
            <person name="Alioto T."/>
        </authorList>
    </citation>
    <scope>NUCLEOTIDE SEQUENCE</scope>
</reference>
<feature type="transmembrane region" description="Helical" evidence="1">
    <location>
        <begin position="253"/>
        <end position="279"/>
    </location>
</feature>
<name>A0A8B6G4V5_MYTGA</name>
<dbReference type="InterPro" id="IPR016187">
    <property type="entry name" value="CTDL_fold"/>
</dbReference>
<proteinExistence type="predicted"/>
<sequence length="281" mass="31898">MTWLESFSYCSLASEDSKPYLADGEYRGWAGGFYSNSQWMVHEVPKQMDFKRNYQSAYRKCSSLNGTILSTIHNLDNLVDGGEYWSNIFRSMFLKWTTNESFDEICSEVNGLLNLDCLYLEVKYRHVKYIPLPCERKYRAICKPKQQPGNQAVIRKCQTEMSTTASKKEEISTRERSTSSIKEKISAEESKMTSMTILNSVHESTDVTVFSTSTTTNKSSIFVASSTPIMFTTNISTNISDTKFVKRSSTKELHFSVTTTFSIAVPVFLAVFVLVCLLVSL</sequence>
<dbReference type="EMBL" id="UYJE01007861">
    <property type="protein sequence ID" value="VDI58638.1"/>
    <property type="molecule type" value="Genomic_DNA"/>
</dbReference>
<dbReference type="OrthoDB" id="10545609at2759"/>
<dbReference type="SUPFAM" id="SSF56436">
    <property type="entry name" value="C-type lectin-like"/>
    <property type="match status" value="1"/>
</dbReference>
<keyword evidence="1" id="KW-0472">Membrane</keyword>
<protein>
    <recommendedName>
        <fullName evidence="4">C-type lectin domain-containing protein</fullName>
    </recommendedName>
</protein>
<organism evidence="2 3">
    <name type="scientific">Mytilus galloprovincialis</name>
    <name type="common">Mediterranean mussel</name>
    <dbReference type="NCBI Taxonomy" id="29158"/>
    <lineage>
        <taxon>Eukaryota</taxon>
        <taxon>Metazoa</taxon>
        <taxon>Spiralia</taxon>
        <taxon>Lophotrochozoa</taxon>
        <taxon>Mollusca</taxon>
        <taxon>Bivalvia</taxon>
        <taxon>Autobranchia</taxon>
        <taxon>Pteriomorphia</taxon>
        <taxon>Mytilida</taxon>
        <taxon>Mytiloidea</taxon>
        <taxon>Mytilidae</taxon>
        <taxon>Mytilinae</taxon>
        <taxon>Mytilus</taxon>
    </lineage>
</organism>
<gene>
    <name evidence="2" type="ORF">MGAL_10B090973</name>
</gene>
<keyword evidence="1" id="KW-1133">Transmembrane helix</keyword>
<evidence type="ECO:0000313" key="3">
    <source>
        <dbReference type="Proteomes" id="UP000596742"/>
    </source>
</evidence>
<accession>A0A8B6G4V5</accession>
<keyword evidence="1" id="KW-0812">Transmembrane</keyword>
<keyword evidence="3" id="KW-1185">Reference proteome</keyword>
<dbReference type="Proteomes" id="UP000596742">
    <property type="component" value="Unassembled WGS sequence"/>
</dbReference>
<dbReference type="CDD" id="cd00037">
    <property type="entry name" value="CLECT"/>
    <property type="match status" value="1"/>
</dbReference>